<feature type="domain" description="Ferritin-like" evidence="1">
    <location>
        <begin position="16"/>
        <end position="198"/>
    </location>
</feature>
<dbReference type="InterPro" id="IPR012347">
    <property type="entry name" value="Ferritin-like"/>
</dbReference>
<sequence>MTHVRPPVSALRDDPHYLACVADLLGVLAYGELVAFERLAADAAMAPTFSDKTELAYRATLEFSSFLRLRDRLNELGLDADTVMEPFREPLDSYHVHTAPGDWLEGLMKVYVGDGISSDFYREIARYVDSDTSALVLEVCDARNGDFVVERIRSAIEQDPRVAGRLALWGRRLVGEALTQAQRVAADRDGISTLLVGGADRPGADLAELGRMFARLTDDHTKRMQALGLAA</sequence>
<dbReference type="CDD" id="cd00657">
    <property type="entry name" value="Ferritin_like"/>
    <property type="match status" value="1"/>
</dbReference>
<gene>
    <name evidence="2" type="ORF">UFOPK3610_01532</name>
</gene>
<accession>A0A6J7HWX1</accession>
<name>A0A6J7HWX1_9ZZZZ</name>
<dbReference type="InterPro" id="IPR059125">
    <property type="entry name" value="Ferritin_actino"/>
</dbReference>
<proteinExistence type="predicted"/>
<dbReference type="AlphaFoldDB" id="A0A6J7HWX1"/>
<organism evidence="2">
    <name type="scientific">freshwater metagenome</name>
    <dbReference type="NCBI Taxonomy" id="449393"/>
    <lineage>
        <taxon>unclassified sequences</taxon>
        <taxon>metagenomes</taxon>
        <taxon>ecological metagenomes</taxon>
    </lineage>
</organism>
<reference evidence="2" key="1">
    <citation type="submission" date="2020-05" db="EMBL/GenBank/DDBJ databases">
        <authorList>
            <person name="Chiriac C."/>
            <person name="Salcher M."/>
            <person name="Ghai R."/>
            <person name="Kavagutti S V."/>
        </authorList>
    </citation>
    <scope>NUCLEOTIDE SEQUENCE</scope>
</reference>
<dbReference type="EMBL" id="CAFBMR010000077">
    <property type="protein sequence ID" value="CAB4923203.1"/>
    <property type="molecule type" value="Genomic_DNA"/>
</dbReference>
<dbReference type="Gene3D" id="1.20.1260.10">
    <property type="match status" value="1"/>
</dbReference>
<evidence type="ECO:0000313" key="2">
    <source>
        <dbReference type="EMBL" id="CAB4923203.1"/>
    </source>
</evidence>
<evidence type="ECO:0000259" key="1">
    <source>
        <dbReference type="Pfam" id="PF13794"/>
    </source>
</evidence>
<protein>
    <submittedName>
        <fullName evidence="2">Unannotated protein</fullName>
    </submittedName>
</protein>
<dbReference type="Pfam" id="PF13794">
    <property type="entry name" value="MiaE_2"/>
    <property type="match status" value="1"/>
</dbReference>